<evidence type="ECO:0000256" key="8">
    <source>
        <dbReference type="PROSITE-ProRule" id="PRU01360"/>
    </source>
</evidence>
<dbReference type="Gene3D" id="2.40.170.20">
    <property type="entry name" value="TonB-dependent receptor, beta-barrel domain"/>
    <property type="match status" value="1"/>
</dbReference>
<sequence length="674" mass="75234">MKSSFKAFLLINGILLTGTSAFAQQLKDTIFKRLELKEVYIQGYAQSKHPGSAFYQSSSLSSIEDILSKIEGVSLIRRGSIGMEPVLRAFSAGQINIVIDGMKFFGACTDKMDPVTIYTEPVNLKSIDIKYAGDGMAMGSSIGGTLNLKLAEAELNADKKLSGTVASGYYSAAKAIQNILALDYSSEKWAMRASGVYRKAGNYRNGSNQLVDFSQYEKTNASISGKYRINENSTIKADLLLDDGWNIGYPALPMDVGFARARIAALTYKLSTPQKFLKNLEAKAYANSISHAMDDTRRPLVPIHMDMPGQSNTQGAFVQTQFGKLGRHTLNLKLDTYHNRVKADMTMYPANSAPMYMLTWPENHQTVAGLYLQDLISIDDKSHIDIKVRVDAAFSKITDKMGIDQFAVLGYDVSKSSNGILKNINTGYTRYLGQRFTLYASAGYNERLPTTSERYGFYLFNRMDNYDYIGNPDLKNERAVNAELNLLFSENNFSFKLSGFSTYFQNYIIGKTISGLSVMTTGASGVRAYQNIQSATISGAESSLNYQFANRHLTLNNTLKWIYANDNNHKPLPLISPLKSITSLRFVHGSFLIQAENEISSAQNRINTEFGERASKAYSIQNVRGTYSFMMQKYNLDFSAGAENLLDKAYYEHLDWGRMLRPGRNIYGMLTMKF</sequence>
<dbReference type="OrthoDB" id="9759247at2"/>
<keyword evidence="5" id="KW-0798">TonB box</keyword>
<evidence type="ECO:0000256" key="1">
    <source>
        <dbReference type="ARBA" id="ARBA00004571"/>
    </source>
</evidence>
<protein>
    <submittedName>
        <fullName evidence="11">Iron complex outermembrane recepter protein</fullName>
    </submittedName>
</protein>
<comment type="similarity">
    <text evidence="8">Belongs to the TonB-dependent receptor family.</text>
</comment>
<gene>
    <name evidence="11" type="ORF">SAMN05421813_11326</name>
</gene>
<name>A0A1G9TIE6_9SPHI</name>
<feature type="signal peptide" evidence="9">
    <location>
        <begin position="1"/>
        <end position="23"/>
    </location>
</feature>
<dbReference type="InterPro" id="IPR000531">
    <property type="entry name" value="Beta-barrel_TonB"/>
</dbReference>
<accession>A0A1G9TIE6</accession>
<evidence type="ECO:0000313" key="11">
    <source>
        <dbReference type="EMBL" id="SDM47234.1"/>
    </source>
</evidence>
<evidence type="ECO:0000259" key="10">
    <source>
        <dbReference type="Pfam" id="PF00593"/>
    </source>
</evidence>
<dbReference type="PANTHER" id="PTHR30069">
    <property type="entry name" value="TONB-DEPENDENT OUTER MEMBRANE RECEPTOR"/>
    <property type="match status" value="1"/>
</dbReference>
<feature type="domain" description="TonB-dependent receptor-like beta-barrel" evidence="10">
    <location>
        <begin position="203"/>
        <end position="645"/>
    </location>
</feature>
<keyword evidence="6 8" id="KW-0472">Membrane</keyword>
<dbReference type="GO" id="GO:0009279">
    <property type="term" value="C:cell outer membrane"/>
    <property type="evidence" value="ECO:0007669"/>
    <property type="project" value="UniProtKB-SubCell"/>
</dbReference>
<evidence type="ECO:0000256" key="2">
    <source>
        <dbReference type="ARBA" id="ARBA00022448"/>
    </source>
</evidence>
<dbReference type="GO" id="GO:0044718">
    <property type="term" value="P:siderophore transmembrane transport"/>
    <property type="evidence" value="ECO:0007669"/>
    <property type="project" value="TreeGrafter"/>
</dbReference>
<evidence type="ECO:0000256" key="9">
    <source>
        <dbReference type="SAM" id="SignalP"/>
    </source>
</evidence>
<dbReference type="PROSITE" id="PS52016">
    <property type="entry name" value="TONB_DEPENDENT_REC_3"/>
    <property type="match status" value="1"/>
</dbReference>
<dbReference type="Proteomes" id="UP000199226">
    <property type="component" value="Unassembled WGS sequence"/>
</dbReference>
<evidence type="ECO:0000256" key="3">
    <source>
        <dbReference type="ARBA" id="ARBA00022452"/>
    </source>
</evidence>
<dbReference type="InterPro" id="IPR036942">
    <property type="entry name" value="Beta-barrel_TonB_sf"/>
</dbReference>
<dbReference type="PANTHER" id="PTHR30069:SF49">
    <property type="entry name" value="OUTER MEMBRANE PROTEIN C"/>
    <property type="match status" value="1"/>
</dbReference>
<evidence type="ECO:0000313" key="12">
    <source>
        <dbReference type="Proteomes" id="UP000199226"/>
    </source>
</evidence>
<dbReference type="InterPro" id="IPR039426">
    <property type="entry name" value="TonB-dep_rcpt-like"/>
</dbReference>
<reference evidence="12" key="1">
    <citation type="submission" date="2016-10" db="EMBL/GenBank/DDBJ databases">
        <authorList>
            <person name="Varghese N."/>
            <person name="Submissions S."/>
        </authorList>
    </citation>
    <scope>NUCLEOTIDE SEQUENCE [LARGE SCALE GENOMIC DNA]</scope>
    <source>
        <strain evidence="12">DSM 24536</strain>
    </source>
</reference>
<dbReference type="Pfam" id="PF00593">
    <property type="entry name" value="TonB_dep_Rec_b-barrel"/>
    <property type="match status" value="1"/>
</dbReference>
<dbReference type="SUPFAM" id="SSF56935">
    <property type="entry name" value="Porins"/>
    <property type="match status" value="1"/>
</dbReference>
<dbReference type="STRING" id="990371.SAMN05421813_11326"/>
<evidence type="ECO:0000256" key="5">
    <source>
        <dbReference type="ARBA" id="ARBA00023077"/>
    </source>
</evidence>
<keyword evidence="2 8" id="KW-0813">Transport</keyword>
<proteinExistence type="inferred from homology"/>
<keyword evidence="12" id="KW-1185">Reference proteome</keyword>
<evidence type="ECO:0000256" key="6">
    <source>
        <dbReference type="ARBA" id="ARBA00023136"/>
    </source>
</evidence>
<dbReference type="EMBL" id="FNHH01000013">
    <property type="protein sequence ID" value="SDM47234.1"/>
    <property type="molecule type" value="Genomic_DNA"/>
</dbReference>
<feature type="chain" id="PRO_5011467062" evidence="9">
    <location>
        <begin position="24"/>
        <end position="674"/>
    </location>
</feature>
<keyword evidence="4 8" id="KW-0812">Transmembrane</keyword>
<organism evidence="11 12">
    <name type="scientific">Daejeonella rubra</name>
    <dbReference type="NCBI Taxonomy" id="990371"/>
    <lineage>
        <taxon>Bacteria</taxon>
        <taxon>Pseudomonadati</taxon>
        <taxon>Bacteroidota</taxon>
        <taxon>Sphingobacteriia</taxon>
        <taxon>Sphingobacteriales</taxon>
        <taxon>Sphingobacteriaceae</taxon>
        <taxon>Daejeonella</taxon>
    </lineage>
</organism>
<dbReference type="GO" id="GO:0015344">
    <property type="term" value="F:siderophore uptake transmembrane transporter activity"/>
    <property type="evidence" value="ECO:0007669"/>
    <property type="project" value="TreeGrafter"/>
</dbReference>
<dbReference type="AlphaFoldDB" id="A0A1G9TIE6"/>
<keyword evidence="3 8" id="KW-1134">Transmembrane beta strand</keyword>
<evidence type="ECO:0000256" key="4">
    <source>
        <dbReference type="ARBA" id="ARBA00022692"/>
    </source>
</evidence>
<evidence type="ECO:0000256" key="7">
    <source>
        <dbReference type="ARBA" id="ARBA00023237"/>
    </source>
</evidence>
<dbReference type="RefSeq" id="WP_090704598.1">
    <property type="nucleotide sequence ID" value="NZ_FNHH01000013.1"/>
</dbReference>
<keyword evidence="9" id="KW-0732">Signal</keyword>
<comment type="subcellular location">
    <subcellularLocation>
        <location evidence="1 8">Cell outer membrane</location>
        <topology evidence="1 8">Multi-pass membrane protein</topology>
    </subcellularLocation>
</comment>
<keyword evidence="7 8" id="KW-0998">Cell outer membrane</keyword>